<comment type="caution">
    <text evidence="3">The sequence shown here is derived from an EMBL/GenBank/DDBJ whole genome shotgun (WGS) entry which is preliminary data.</text>
</comment>
<dbReference type="InterPro" id="IPR003774">
    <property type="entry name" value="AlgH-like"/>
</dbReference>
<dbReference type="HAMAP" id="MF_00758">
    <property type="entry name" value="UPF0301"/>
    <property type="match status" value="1"/>
</dbReference>
<comment type="similarity">
    <text evidence="1 2">Belongs to the UPF0301 (AlgH) family.</text>
</comment>
<dbReference type="EMBL" id="JAPHEH010000001">
    <property type="protein sequence ID" value="MDG4476620.1"/>
    <property type="molecule type" value="Genomic_DNA"/>
</dbReference>
<reference evidence="3" key="2">
    <citation type="submission" date="2022-10" db="EMBL/GenBank/DDBJ databases">
        <authorList>
            <person name="Aronson H.S."/>
        </authorList>
    </citation>
    <scope>NUCLEOTIDE SEQUENCE</scope>
    <source>
        <strain evidence="3">RS19-109</strain>
    </source>
</reference>
<dbReference type="Pfam" id="PF02622">
    <property type="entry name" value="DUF179"/>
    <property type="match status" value="1"/>
</dbReference>
<gene>
    <name evidence="3" type="ORF">OLX77_10705</name>
</gene>
<evidence type="ECO:0000256" key="2">
    <source>
        <dbReference type="HAMAP-Rule" id="MF_00758"/>
    </source>
</evidence>
<sequence>MGHFSRMIETLQGYFLIATPQMPDPRFAGKVIYLCAHNEDGAMGLVVNEPISEVSLADVFTSADIPLPPGPMPTVYLGGPVEVANAFFLYSSEYRTENFLEVSKTVHLTSDPQLLYDLAAGQGPQNLLVAVGYSGWGPGQLETELTVDGWLTLPADDDIIFHTPDRLRWQKAAQRHGIDITLFGDVVGSA</sequence>
<dbReference type="Proteomes" id="UP001154240">
    <property type="component" value="Unassembled WGS sequence"/>
</dbReference>
<evidence type="ECO:0000256" key="1">
    <source>
        <dbReference type="ARBA" id="ARBA00009600"/>
    </source>
</evidence>
<dbReference type="Gene3D" id="3.40.1740.10">
    <property type="entry name" value="VC0467-like"/>
    <property type="match status" value="1"/>
</dbReference>
<evidence type="ECO:0000313" key="4">
    <source>
        <dbReference type="Proteomes" id="UP001154240"/>
    </source>
</evidence>
<organism evidence="3 4">
    <name type="scientific">Thiovibrio frasassiensis</name>
    <dbReference type="NCBI Taxonomy" id="2984131"/>
    <lineage>
        <taxon>Bacteria</taxon>
        <taxon>Pseudomonadati</taxon>
        <taxon>Thermodesulfobacteriota</taxon>
        <taxon>Desulfobulbia</taxon>
        <taxon>Desulfobulbales</taxon>
        <taxon>Thiovibrionaceae</taxon>
        <taxon>Thiovibrio</taxon>
    </lineage>
</organism>
<proteinExistence type="inferred from homology"/>
<name>A0A9X4MIP8_9BACT</name>
<accession>A0A9X4MIP8</accession>
<reference evidence="3" key="1">
    <citation type="journal article" date="2022" name="bioRxiv">
        <title>Thiovibrio frasassiensisgen. nov., sp. nov., an autotrophic, elemental sulfur disproportionating bacterium isolated from sulfidic karst sediment, and proposal of Thiovibrionaceae fam. nov.</title>
        <authorList>
            <person name="Aronson H."/>
            <person name="Thomas C."/>
            <person name="Bhattacharyya M."/>
            <person name="Eckstein S."/>
            <person name="Jensen S."/>
            <person name="Barco R."/>
            <person name="Macalady J."/>
            <person name="Amend J."/>
        </authorList>
    </citation>
    <scope>NUCLEOTIDE SEQUENCE</scope>
    <source>
        <strain evidence="3">RS19-109</strain>
    </source>
</reference>
<dbReference type="RefSeq" id="WP_307633586.1">
    <property type="nucleotide sequence ID" value="NZ_JAPHEH010000001.1"/>
</dbReference>
<dbReference type="SUPFAM" id="SSF143456">
    <property type="entry name" value="VC0467-like"/>
    <property type="match status" value="1"/>
</dbReference>
<dbReference type="PANTHER" id="PTHR30327">
    <property type="entry name" value="UNCHARACTERIZED PROTEIN YQGE"/>
    <property type="match status" value="1"/>
</dbReference>
<dbReference type="AlphaFoldDB" id="A0A9X4MIP8"/>
<evidence type="ECO:0000313" key="3">
    <source>
        <dbReference type="EMBL" id="MDG4476620.1"/>
    </source>
</evidence>
<dbReference type="PANTHER" id="PTHR30327:SF1">
    <property type="entry name" value="UPF0301 PROTEIN YQGE"/>
    <property type="match status" value="1"/>
</dbReference>
<dbReference type="GO" id="GO:0005829">
    <property type="term" value="C:cytosol"/>
    <property type="evidence" value="ECO:0007669"/>
    <property type="project" value="TreeGrafter"/>
</dbReference>
<keyword evidence="4" id="KW-1185">Reference proteome</keyword>
<protein>
    <recommendedName>
        <fullName evidence="2">UPF0301 protein OLX77_10705</fullName>
    </recommendedName>
</protein>